<name>A0A1Y5PDR4_9MYCO</name>
<dbReference type="SUPFAM" id="SSF46785">
    <property type="entry name" value="Winged helix' DNA-binding domain"/>
    <property type="match status" value="1"/>
</dbReference>
<gene>
    <name evidence="1" type="ORF">MHPYR_190004</name>
</gene>
<sequence>MVREHGGPIDAVEITSRLKLHVTTVRFHLDALCDEGAIERTRMNRDGVGRPRTGYRAVEERLDYRILAEILAMELGATVQTRARRAQRAGRQWAGRIAASHGEAVALQDDSDAAQRGDPLDRGAVLATEVFNRMGFDPELAAESEPSASLSADSEQVLGQERVIRLHACPVRDLARAHPEVGCGLHLGLLQGLLDHAAAAGRHPDDEDSALSGRLEPFVESELCIARMAASRTAT</sequence>
<accession>A0A1Y5PDR4</accession>
<dbReference type="InterPro" id="IPR036390">
    <property type="entry name" value="WH_DNA-bd_sf"/>
</dbReference>
<proteinExistence type="predicted"/>
<dbReference type="AlphaFoldDB" id="A0A1Y5PDR4"/>
<protein>
    <submittedName>
        <fullName evidence="1">Putative transcriptional regulator</fullName>
    </submittedName>
</protein>
<dbReference type="InterPro" id="IPR036388">
    <property type="entry name" value="WH-like_DNA-bd_sf"/>
</dbReference>
<organism evidence="1">
    <name type="scientific">uncultured Mycobacterium sp</name>
    <dbReference type="NCBI Taxonomy" id="171292"/>
    <lineage>
        <taxon>Bacteria</taxon>
        <taxon>Bacillati</taxon>
        <taxon>Actinomycetota</taxon>
        <taxon>Actinomycetes</taxon>
        <taxon>Mycobacteriales</taxon>
        <taxon>Mycobacteriaceae</taxon>
        <taxon>Mycobacterium</taxon>
        <taxon>environmental samples</taxon>
    </lineage>
</organism>
<dbReference type="EMBL" id="FLQS01000011">
    <property type="protein sequence ID" value="SBS74048.1"/>
    <property type="molecule type" value="Genomic_DNA"/>
</dbReference>
<dbReference type="Gene3D" id="1.10.10.10">
    <property type="entry name" value="Winged helix-like DNA-binding domain superfamily/Winged helix DNA-binding domain"/>
    <property type="match status" value="1"/>
</dbReference>
<evidence type="ECO:0000313" key="1">
    <source>
        <dbReference type="EMBL" id="SBS74048.1"/>
    </source>
</evidence>
<reference evidence="1" key="1">
    <citation type="submission" date="2016-03" db="EMBL/GenBank/DDBJ databases">
        <authorList>
            <person name="Ploux O."/>
        </authorList>
    </citation>
    <scope>NUCLEOTIDE SEQUENCE</scope>
    <source>
        <strain evidence="1">UC10</strain>
    </source>
</reference>